<name>A0AAD5Y5T4_9FUNG</name>
<comment type="caution">
    <text evidence="2">The sequence shown here is derived from an EMBL/GenBank/DDBJ whole genome shotgun (WGS) entry which is preliminary data.</text>
</comment>
<protein>
    <submittedName>
        <fullName evidence="2">Uncharacterized protein</fullName>
    </submittedName>
</protein>
<organism evidence="2 3">
    <name type="scientific">Boothiomyces macroporosus</name>
    <dbReference type="NCBI Taxonomy" id="261099"/>
    <lineage>
        <taxon>Eukaryota</taxon>
        <taxon>Fungi</taxon>
        <taxon>Fungi incertae sedis</taxon>
        <taxon>Chytridiomycota</taxon>
        <taxon>Chytridiomycota incertae sedis</taxon>
        <taxon>Chytridiomycetes</taxon>
        <taxon>Rhizophydiales</taxon>
        <taxon>Terramycetaceae</taxon>
        <taxon>Boothiomyces</taxon>
    </lineage>
</organism>
<dbReference type="AlphaFoldDB" id="A0AAD5Y5T4"/>
<dbReference type="Proteomes" id="UP001210925">
    <property type="component" value="Unassembled WGS sequence"/>
</dbReference>
<accession>A0AAD5Y5T4</accession>
<gene>
    <name evidence="2" type="ORF">HK103_000558</name>
</gene>
<evidence type="ECO:0000313" key="3">
    <source>
        <dbReference type="Proteomes" id="UP001210925"/>
    </source>
</evidence>
<keyword evidence="3" id="KW-1185">Reference proteome</keyword>
<reference evidence="2" key="1">
    <citation type="submission" date="2020-05" db="EMBL/GenBank/DDBJ databases">
        <title>Phylogenomic resolution of chytrid fungi.</title>
        <authorList>
            <person name="Stajich J.E."/>
            <person name="Amses K."/>
            <person name="Simmons R."/>
            <person name="Seto K."/>
            <person name="Myers J."/>
            <person name="Bonds A."/>
            <person name="Quandt C.A."/>
            <person name="Barry K."/>
            <person name="Liu P."/>
            <person name="Grigoriev I."/>
            <person name="Longcore J.E."/>
            <person name="James T.Y."/>
        </authorList>
    </citation>
    <scope>NUCLEOTIDE SEQUENCE</scope>
    <source>
        <strain evidence="2">PLAUS21</strain>
    </source>
</reference>
<evidence type="ECO:0000313" key="2">
    <source>
        <dbReference type="EMBL" id="KAJ3260416.1"/>
    </source>
</evidence>
<evidence type="ECO:0000256" key="1">
    <source>
        <dbReference type="SAM" id="Coils"/>
    </source>
</evidence>
<dbReference type="EMBL" id="JADGKB010000011">
    <property type="protein sequence ID" value="KAJ3260416.1"/>
    <property type="molecule type" value="Genomic_DNA"/>
</dbReference>
<sequence length="130" mass="15193">MEVEIAPGIYLTKRTSELNQMQKAQQEQKQFLESDPKAHYEYLSAQIHITERAINQLEYSNKEMFEHDPNDPVFIEAIAENIVVIDRQKVHLKDMEKKKKELADKLGICLKEELESKEFVIEGDANEVFL</sequence>
<proteinExistence type="predicted"/>
<feature type="coiled-coil region" evidence="1">
    <location>
        <begin position="85"/>
        <end position="112"/>
    </location>
</feature>
<keyword evidence="1" id="KW-0175">Coiled coil</keyword>